<feature type="domain" description="Rrn9" evidence="2">
    <location>
        <begin position="49"/>
        <end position="111"/>
    </location>
</feature>
<feature type="compositionally biased region" description="Basic and acidic residues" evidence="1">
    <location>
        <begin position="427"/>
        <end position="439"/>
    </location>
</feature>
<feature type="region of interest" description="Disordered" evidence="1">
    <location>
        <begin position="1"/>
        <end position="25"/>
    </location>
</feature>
<dbReference type="HOGENOM" id="CLU_017870_1_0_1"/>
<feature type="compositionally biased region" description="Polar residues" evidence="1">
    <location>
        <begin position="10"/>
        <end position="25"/>
    </location>
</feature>
<feature type="compositionally biased region" description="Acidic residues" evidence="1">
    <location>
        <begin position="445"/>
        <end position="455"/>
    </location>
</feature>
<protein>
    <recommendedName>
        <fullName evidence="2">Rrn9 domain-containing protein</fullName>
    </recommendedName>
</protein>
<dbReference type="VEuPathDB" id="FungiDB:SAPIO_CDS1341"/>
<feature type="compositionally biased region" description="Basic residues" evidence="1">
    <location>
        <begin position="268"/>
        <end position="287"/>
    </location>
</feature>
<dbReference type="Pfam" id="PF10680">
    <property type="entry name" value="RRN9"/>
    <property type="match status" value="1"/>
</dbReference>
<feature type="compositionally biased region" description="Basic residues" evidence="1">
    <location>
        <begin position="591"/>
        <end position="600"/>
    </location>
</feature>
<keyword evidence="4" id="KW-1185">Reference proteome</keyword>
<sequence length="616" mass="69236">MDDDWDRTTESINSESSDELYNTRPNRWRGAKSTWRERNREDCGVYEGLEVLRRSDLAVHLYNAFALKNGPRRKIGPNGELEGYEDDKEKWVPPRAWTAWPMNVEYVPKDDFMPMQPLDENSALTFRKMERAVPSAALAEEIEACILRVAKERFWKREEIGEDEQEEGSGSDEEGEGEVTSEEEEMDGNGEEGINDGAGPGRKSREATPELVGVPSADDEVSSAILRPSVGDIIGKLEKTLLSLHNMMVATAQAVEDEEEDTDAGEGRKRRTLRSLSRPRNKGKRPRAPSEPLSITTENQDDSRHASPQKKLKPLSSSQLRPSDTLAIEEETDRTSLSPSLSPSPSPMPTQQSRDQSKSPNKPNHTEHFLQKHADRLLSLTPRDWRAVLGAASIAGFSPAVITRATQRCASLFKEEVDLTTLLDHTTQRDTKTAIRPRPDYTLSSDEDNSDDELEETIRLRLQGRELTRAQDQLPHPSTPTSRQRSRTPASRRTPEGASTPRSRSRSRSRSATPHLVCPYRTCQRSVTPFSKRSNLQRHIDKVHGGRGGEFEEVDSEDEMEDGVHVDGFLRGVRIRKGWRGEDVREEERGRRGRGRRGRKGQGEAEDVEAGYGGGD</sequence>
<name>A0A084GF41_PSEDA</name>
<feature type="compositionally biased region" description="Acidic residues" evidence="1">
    <location>
        <begin position="160"/>
        <end position="194"/>
    </location>
</feature>
<evidence type="ECO:0000259" key="2">
    <source>
        <dbReference type="Pfam" id="PF10680"/>
    </source>
</evidence>
<gene>
    <name evidence="3" type="ORF">SAPIO_CDS1341</name>
</gene>
<dbReference type="InterPro" id="IPR019622">
    <property type="entry name" value="Rrn9_dom"/>
</dbReference>
<feature type="compositionally biased region" description="Low complexity" evidence="1">
    <location>
        <begin position="314"/>
        <end position="323"/>
    </location>
</feature>
<feature type="region of interest" description="Disordered" evidence="1">
    <location>
        <begin position="253"/>
        <end position="366"/>
    </location>
</feature>
<reference evidence="3 4" key="1">
    <citation type="journal article" date="2014" name="Genome Announc.">
        <title>Draft genome sequence of the pathogenic fungus Scedosporium apiospermum.</title>
        <authorList>
            <person name="Vandeputte P."/>
            <person name="Ghamrawi S."/>
            <person name="Rechenmann M."/>
            <person name="Iltis A."/>
            <person name="Giraud S."/>
            <person name="Fleury M."/>
            <person name="Thornton C."/>
            <person name="Delhaes L."/>
            <person name="Meyer W."/>
            <person name="Papon N."/>
            <person name="Bouchara J.P."/>
        </authorList>
    </citation>
    <scope>NUCLEOTIDE SEQUENCE [LARGE SCALE GENOMIC DNA]</scope>
    <source>
        <strain evidence="3 4">IHEM 14462</strain>
    </source>
</reference>
<feature type="compositionally biased region" description="Polar residues" evidence="1">
    <location>
        <begin position="479"/>
        <end position="491"/>
    </location>
</feature>
<feature type="region of interest" description="Disordered" evidence="1">
    <location>
        <begin position="158"/>
        <end position="230"/>
    </location>
</feature>
<dbReference type="OrthoDB" id="5412288at2759"/>
<evidence type="ECO:0000256" key="1">
    <source>
        <dbReference type="SAM" id="MobiDB-lite"/>
    </source>
</evidence>
<dbReference type="AlphaFoldDB" id="A0A084GF41"/>
<feature type="compositionally biased region" description="Acidic residues" evidence="1">
    <location>
        <begin position="255"/>
        <end position="264"/>
    </location>
</feature>
<feature type="compositionally biased region" description="Basic and acidic residues" evidence="1">
    <location>
        <begin position="580"/>
        <end position="590"/>
    </location>
</feature>
<organism evidence="3 4">
    <name type="scientific">Pseudallescheria apiosperma</name>
    <name type="common">Scedosporium apiospermum</name>
    <dbReference type="NCBI Taxonomy" id="563466"/>
    <lineage>
        <taxon>Eukaryota</taxon>
        <taxon>Fungi</taxon>
        <taxon>Dikarya</taxon>
        <taxon>Ascomycota</taxon>
        <taxon>Pezizomycotina</taxon>
        <taxon>Sordariomycetes</taxon>
        <taxon>Hypocreomycetidae</taxon>
        <taxon>Microascales</taxon>
        <taxon>Microascaceae</taxon>
        <taxon>Scedosporium</taxon>
    </lineage>
</organism>
<feature type="region of interest" description="Disordered" evidence="1">
    <location>
        <begin position="580"/>
        <end position="616"/>
    </location>
</feature>
<evidence type="ECO:0000313" key="4">
    <source>
        <dbReference type="Proteomes" id="UP000028545"/>
    </source>
</evidence>
<feature type="region of interest" description="Disordered" evidence="1">
    <location>
        <begin position="427"/>
        <end position="517"/>
    </location>
</feature>
<dbReference type="RefSeq" id="XP_016645752.1">
    <property type="nucleotide sequence ID" value="XM_016784636.1"/>
</dbReference>
<dbReference type="OMA" id="WTAWPLK"/>
<evidence type="ECO:0000313" key="3">
    <source>
        <dbReference type="EMBL" id="KEZ45953.1"/>
    </source>
</evidence>
<feature type="compositionally biased region" description="Basic and acidic residues" evidence="1">
    <location>
        <begin position="456"/>
        <end position="469"/>
    </location>
</feature>
<dbReference type="GeneID" id="27720413"/>
<accession>A0A084GF41</accession>
<proteinExistence type="predicted"/>
<dbReference type="KEGG" id="sapo:SAPIO_CDS1341"/>
<dbReference type="Proteomes" id="UP000028545">
    <property type="component" value="Unassembled WGS sequence"/>
</dbReference>
<dbReference type="EMBL" id="JOWA01000055">
    <property type="protein sequence ID" value="KEZ45953.1"/>
    <property type="molecule type" value="Genomic_DNA"/>
</dbReference>
<comment type="caution">
    <text evidence="3">The sequence shown here is derived from an EMBL/GenBank/DDBJ whole genome shotgun (WGS) entry which is preliminary data.</text>
</comment>